<sequence>MLLLNLGLILLVRSCVAHNIPLHETVNTLAKQLMMQQLMFEERIRSEGDSGIKQCRINNGGTKPYHMPSYSSKKGAASCHDHSNHKRTLGMGEFEAVLNGVEFRTRHNDYLLRMPSRTSSEYHATEDIPFPEVPPSVLAKKTVKGQIEEMQKYFKAFHTDYTYERDYRKYFKPVLCYLEGAWTTDPDDIITEPFKSDRNWLDANSWEDLEQKIQFNAYTGRKSNLENYAFLPRKIIELVNGTIPVTAQWNYRILCHPLKEFLNPNRLRLIDDVATRMMFYNNVDQHLESRRARFQLNTKDTPWINYKLYNDKMAQHRELLDDLMEEIPGKDNYGAYHEDNVYGRKTHKLKIDYVKNVGYYHRWYQSDKKGPMGLLLRHRGFADKNIFMAKTRQPNVAPIEVEDCKGKRSKRVCRTYRQRWTYAIPLEIVYMSPLLKWNPYDIPYKGDASSPEGQTVEKGGKRNGGFTKASAYNGTHNQLYYHTPAKFFEGRVVDVDKADTYRASTGVLDMHGIVRSMTSSGIRVLLPNIPNVGIVRQRYPIMPLHSEGSPIWKELHALKDIVMDMTKYGYMMKKLPNGKKPDLHDYLYLKDFVNTRINLGYDLANDTPHFHHFYLGEDERATLRSGQPVSMITSVANNHNHLVTVRPWGRNGGGYKMFRCDGEEICWDGHSTINKLYYH</sequence>
<reference evidence="1" key="1">
    <citation type="submission" date="2022-03" db="EMBL/GenBank/DDBJ databases">
        <authorList>
            <person name="Martin C."/>
        </authorList>
    </citation>
    <scope>NUCLEOTIDE SEQUENCE</scope>
</reference>
<dbReference type="OrthoDB" id="6059742at2759"/>
<dbReference type="Proteomes" id="UP000749559">
    <property type="component" value="Unassembled WGS sequence"/>
</dbReference>
<gene>
    <name evidence="1" type="ORF">OFUS_LOCUS3451</name>
</gene>
<comment type="caution">
    <text evidence="1">The sequence shown here is derived from an EMBL/GenBank/DDBJ whole genome shotgun (WGS) entry which is preliminary data.</text>
</comment>
<evidence type="ECO:0000313" key="1">
    <source>
        <dbReference type="EMBL" id="CAH1776259.1"/>
    </source>
</evidence>
<keyword evidence="2" id="KW-1185">Reference proteome</keyword>
<evidence type="ECO:0000313" key="2">
    <source>
        <dbReference type="Proteomes" id="UP000749559"/>
    </source>
</evidence>
<proteinExistence type="predicted"/>
<protein>
    <submittedName>
        <fullName evidence="1">Uncharacterized protein</fullName>
    </submittedName>
</protein>
<name>A0A8J1TRP0_OWEFU</name>
<dbReference type="AlphaFoldDB" id="A0A8J1TRP0"/>
<dbReference type="EMBL" id="CAIIXF020000001">
    <property type="protein sequence ID" value="CAH1776259.1"/>
    <property type="molecule type" value="Genomic_DNA"/>
</dbReference>
<organism evidence="1 2">
    <name type="scientific">Owenia fusiformis</name>
    <name type="common">Polychaete worm</name>
    <dbReference type="NCBI Taxonomy" id="6347"/>
    <lineage>
        <taxon>Eukaryota</taxon>
        <taxon>Metazoa</taxon>
        <taxon>Spiralia</taxon>
        <taxon>Lophotrochozoa</taxon>
        <taxon>Annelida</taxon>
        <taxon>Polychaeta</taxon>
        <taxon>Sedentaria</taxon>
        <taxon>Canalipalpata</taxon>
        <taxon>Sabellida</taxon>
        <taxon>Oweniida</taxon>
        <taxon>Oweniidae</taxon>
        <taxon>Owenia</taxon>
    </lineage>
</organism>
<accession>A0A8J1TRP0</accession>